<evidence type="ECO:0000259" key="2">
    <source>
        <dbReference type="Pfam" id="PF06877"/>
    </source>
</evidence>
<dbReference type="EMBL" id="DSOK01000262">
    <property type="protein sequence ID" value="HEN15648.1"/>
    <property type="molecule type" value="Genomic_DNA"/>
</dbReference>
<feature type="domain" description="Regulator of ribonuclease activity B" evidence="2">
    <location>
        <begin position="7"/>
        <end position="119"/>
    </location>
</feature>
<feature type="compositionally biased region" description="Acidic residues" evidence="1">
    <location>
        <begin position="60"/>
        <end position="77"/>
    </location>
</feature>
<dbReference type="SUPFAM" id="SSF89946">
    <property type="entry name" value="Hypothetical protein VC0424"/>
    <property type="match status" value="1"/>
</dbReference>
<accession>A0A7C2NVA2</accession>
<dbReference type="InterPro" id="IPR036701">
    <property type="entry name" value="RraB-like_sf"/>
</dbReference>
<evidence type="ECO:0000256" key="1">
    <source>
        <dbReference type="SAM" id="MobiDB-lite"/>
    </source>
</evidence>
<reference evidence="3" key="1">
    <citation type="journal article" date="2020" name="mSystems">
        <title>Genome- and Community-Level Interaction Insights into Carbon Utilization and Element Cycling Functions of Hydrothermarchaeota in Hydrothermal Sediment.</title>
        <authorList>
            <person name="Zhou Z."/>
            <person name="Liu Y."/>
            <person name="Xu W."/>
            <person name="Pan J."/>
            <person name="Luo Z.H."/>
            <person name="Li M."/>
        </authorList>
    </citation>
    <scope>NUCLEOTIDE SEQUENCE [LARGE SCALE GENOMIC DNA]</scope>
    <source>
        <strain evidence="3">SpSt-339</strain>
    </source>
</reference>
<name>A0A7C2NVA2_9PLAN</name>
<dbReference type="AlphaFoldDB" id="A0A7C2NVA2"/>
<protein>
    <submittedName>
        <fullName evidence="3">Ribonuclease E inhibitor RraB</fullName>
    </submittedName>
</protein>
<gene>
    <name evidence="3" type="ORF">ENQ76_09295</name>
</gene>
<feature type="region of interest" description="Disordered" evidence="1">
    <location>
        <begin position="52"/>
        <end position="77"/>
    </location>
</feature>
<dbReference type="Pfam" id="PF06877">
    <property type="entry name" value="RraB"/>
    <property type="match status" value="1"/>
</dbReference>
<proteinExistence type="predicted"/>
<sequence>MTSFPDDADGEVLAELAAHGVDLSQPLEIEFPVAVPDEASADKTQAALAKAGYESRIEYDEGEPDEEGNIDPDDEEFGPAWTVYVNRLMVPEHGEIQRIQAELDRLSQPFGGYCDGWGVLLDEDLDLEDD</sequence>
<organism evidence="3">
    <name type="scientific">Schlesneria paludicola</name>
    <dbReference type="NCBI Taxonomy" id="360056"/>
    <lineage>
        <taxon>Bacteria</taxon>
        <taxon>Pseudomonadati</taxon>
        <taxon>Planctomycetota</taxon>
        <taxon>Planctomycetia</taxon>
        <taxon>Planctomycetales</taxon>
        <taxon>Planctomycetaceae</taxon>
        <taxon>Schlesneria</taxon>
    </lineage>
</organism>
<dbReference type="InterPro" id="IPR009671">
    <property type="entry name" value="RraB_dom"/>
</dbReference>
<dbReference type="Gene3D" id="3.30.70.970">
    <property type="entry name" value="RraB-like"/>
    <property type="match status" value="1"/>
</dbReference>
<comment type="caution">
    <text evidence="3">The sequence shown here is derived from an EMBL/GenBank/DDBJ whole genome shotgun (WGS) entry which is preliminary data.</text>
</comment>
<evidence type="ECO:0000313" key="3">
    <source>
        <dbReference type="EMBL" id="HEN15648.1"/>
    </source>
</evidence>